<dbReference type="SMART" id="SM00324">
    <property type="entry name" value="RhoGAP"/>
    <property type="match status" value="1"/>
</dbReference>
<feature type="domain" description="SH3" evidence="9">
    <location>
        <begin position="733"/>
        <end position="792"/>
    </location>
</feature>
<evidence type="ECO:0000259" key="10">
    <source>
        <dbReference type="PROSITE" id="PS50238"/>
    </source>
</evidence>
<evidence type="ECO:0000256" key="7">
    <source>
        <dbReference type="SAM" id="Coils"/>
    </source>
</evidence>
<dbReference type="SUPFAM" id="SSF48350">
    <property type="entry name" value="GTPase activation domain, GAP"/>
    <property type="match status" value="1"/>
</dbReference>
<organism evidence="12 13">
    <name type="scientific">Merluccius polli</name>
    <name type="common">Benguela hake</name>
    <name type="synonym">Merluccius cadenati</name>
    <dbReference type="NCBI Taxonomy" id="89951"/>
    <lineage>
        <taxon>Eukaryota</taxon>
        <taxon>Metazoa</taxon>
        <taxon>Chordata</taxon>
        <taxon>Craniata</taxon>
        <taxon>Vertebrata</taxon>
        <taxon>Euteleostomi</taxon>
        <taxon>Actinopterygii</taxon>
        <taxon>Neopterygii</taxon>
        <taxon>Teleostei</taxon>
        <taxon>Neoteleostei</taxon>
        <taxon>Acanthomorphata</taxon>
        <taxon>Zeiogadaria</taxon>
        <taxon>Gadariae</taxon>
        <taxon>Gadiformes</taxon>
        <taxon>Gadoidei</taxon>
        <taxon>Merlucciidae</taxon>
        <taxon>Merluccius</taxon>
    </lineage>
</organism>
<dbReference type="InterPro" id="IPR001452">
    <property type="entry name" value="SH3_domain"/>
</dbReference>
<evidence type="ECO:0000256" key="6">
    <source>
        <dbReference type="PROSITE-ProRule" id="PRU01077"/>
    </source>
</evidence>
<dbReference type="PANTHER" id="PTHR14166">
    <property type="entry name" value="SLIT-ROBO RHO GTPASE ACTIVATING PROTEIN"/>
    <property type="match status" value="1"/>
</dbReference>
<feature type="compositionally biased region" description="Pro residues" evidence="8">
    <location>
        <begin position="866"/>
        <end position="878"/>
    </location>
</feature>
<evidence type="ECO:0000259" key="11">
    <source>
        <dbReference type="PROSITE" id="PS51741"/>
    </source>
</evidence>
<name>A0AA47N8Y0_MERPO</name>
<dbReference type="SMART" id="SM00055">
    <property type="entry name" value="FCH"/>
    <property type="match status" value="1"/>
</dbReference>
<evidence type="ECO:0000256" key="5">
    <source>
        <dbReference type="PROSITE-ProRule" id="PRU00192"/>
    </source>
</evidence>
<keyword evidence="2" id="KW-0343">GTPase activation</keyword>
<dbReference type="SUPFAM" id="SSF50044">
    <property type="entry name" value="SH3-domain"/>
    <property type="match status" value="1"/>
</dbReference>
<dbReference type="FunFam" id="1.20.1270.60:FF:000006">
    <property type="entry name" value="SLIT-ROBO Rho GTPase-activating protein 1 isoform 2"/>
    <property type="match status" value="1"/>
</dbReference>
<feature type="region of interest" description="Disordered" evidence="8">
    <location>
        <begin position="396"/>
        <end position="420"/>
    </location>
</feature>
<feature type="region of interest" description="Disordered" evidence="8">
    <location>
        <begin position="710"/>
        <end position="729"/>
    </location>
</feature>
<proteinExistence type="predicted"/>
<dbReference type="CDD" id="cd04383">
    <property type="entry name" value="RhoGAP_srGAP"/>
    <property type="match status" value="1"/>
</dbReference>
<dbReference type="Pfam" id="PF00018">
    <property type="entry name" value="SH3_1"/>
    <property type="match status" value="1"/>
</dbReference>
<dbReference type="InterPro" id="IPR001060">
    <property type="entry name" value="FCH_dom"/>
</dbReference>
<dbReference type="InterPro" id="IPR051627">
    <property type="entry name" value="SLIT-ROBO_RhoGAP"/>
</dbReference>
<dbReference type="Gene3D" id="2.30.30.40">
    <property type="entry name" value="SH3 Domains"/>
    <property type="match status" value="1"/>
</dbReference>
<dbReference type="InterPro" id="IPR000198">
    <property type="entry name" value="RhoGAP_dom"/>
</dbReference>
<keyword evidence="4 6" id="KW-0175">Coiled coil</keyword>
<feature type="compositionally biased region" description="Basic and acidic residues" evidence="8">
    <location>
        <begin position="819"/>
        <end position="833"/>
    </location>
</feature>
<evidence type="ECO:0000313" key="13">
    <source>
        <dbReference type="Proteomes" id="UP001174136"/>
    </source>
</evidence>
<feature type="compositionally biased region" description="Low complexity" evidence="8">
    <location>
        <begin position="1101"/>
        <end position="1113"/>
    </location>
</feature>
<dbReference type="InterPro" id="IPR031160">
    <property type="entry name" value="F_BAR_dom"/>
</dbReference>
<keyword evidence="1 5" id="KW-0728">SH3 domain</keyword>
<dbReference type="Gene3D" id="1.20.1270.60">
    <property type="entry name" value="Arfaptin homology (AH) domain/BAR domain"/>
    <property type="match status" value="1"/>
</dbReference>
<feature type="region of interest" description="Disordered" evidence="8">
    <location>
        <begin position="992"/>
        <end position="1113"/>
    </location>
</feature>
<feature type="compositionally biased region" description="Basic and acidic residues" evidence="8">
    <location>
        <begin position="912"/>
        <end position="923"/>
    </location>
</feature>
<keyword evidence="13" id="KW-1185">Reference proteome</keyword>
<feature type="domain" description="F-BAR" evidence="11">
    <location>
        <begin position="13"/>
        <end position="306"/>
    </location>
</feature>
<dbReference type="Pfam" id="PF00620">
    <property type="entry name" value="RhoGAP"/>
    <property type="match status" value="1"/>
</dbReference>
<dbReference type="FunFam" id="2.30.30.40:FF:000005">
    <property type="entry name" value="SLIT-ROBO Rho GTPase-activating protein 1 isoform 2"/>
    <property type="match status" value="1"/>
</dbReference>
<evidence type="ECO:0000256" key="8">
    <source>
        <dbReference type="SAM" id="MobiDB-lite"/>
    </source>
</evidence>
<dbReference type="FunFam" id="1.10.555.10:FF:000013">
    <property type="entry name" value="SLIT-ROBO Rho GTPase activating protein 3"/>
    <property type="match status" value="1"/>
</dbReference>
<evidence type="ECO:0000256" key="2">
    <source>
        <dbReference type="ARBA" id="ARBA00022468"/>
    </source>
</evidence>
<dbReference type="GO" id="GO:0007165">
    <property type="term" value="P:signal transduction"/>
    <property type="evidence" value="ECO:0007669"/>
    <property type="project" value="InterPro"/>
</dbReference>
<dbReference type="EMBL" id="JAOPHQ010000592">
    <property type="protein sequence ID" value="KAK0154009.1"/>
    <property type="molecule type" value="Genomic_DNA"/>
</dbReference>
<sequence>MASGETVETVQRKKIRNQLVEQFRCLEQQSESRLQLLQDLQDFFRRKAELQLEYSRGLDKLAERYSAKIRTSREHQQFKKDQNLLSTVNCWYLVLNQTRRESRDHATLSDIYNNNIIVRLAHVGEDVIRLFKKSKDLGVQMHEELVKVTNELYTVMKTYHMYHTESLSSESKLKEAEKQEEKHIGKANDVGLLRHIHEERPQRRSSVKKMEKMKEKRQAKYSENKLKCTKARNDYLLNLAATNALVAKYYIHDISDLIDCCDLGFHASLARTMRTFLSAEYSLETSRHEGLDLLEGAVDAMDVRGDKLKVMDMHSQIFCPPARFGYQPHMGDEVCQVSAQQPVQTELLMRHHQLQSRLATLKIENEEVRKTLDATMQTLQDMLTVEDFDVSEAFQHSQSTESVKSASSDSSMSKANVAKRRANQQETEGFYFTKYKEYLNGSNLIVKLEAKHDLLKQTLGEGERPDYGTTRTPFLPLKPLRARKYRPLALRCKMFNGNMETLIQESGQAIPAVVESCIRYINLYGLQQQGIFRVPGSHVEVNDIKNSFERGEDPLVDDQSDHDINSVAGVLKLYFRGLENPLFPKELFLDFISTTKLESGAERAHHLQKLIVTLSRPAIIVMRYLFAFLNHLSQYSDENMMDPYNVAICFGPTLMPIPDDQDPVGCQAHVNEVIKTVIIHHEAIFPGHQDLEGPVYEKCMAEVEEYCESPHSEPGALDEVDNGTGPNTSDEELEQIEAIAKFDYVGRSPRELSFKKGASLLLYHRASEDWWEGRHNGVDGLIPHQYIVVQDLDDAFSDGATQRADSEASGAHHHDDVRVASRSDHHTPEHRFEAAQGRVRVRSDGGAVATPRHRGGSEHHHSPPRSADPPPRVLPRPCSPLKVGVTRGPTESPEKRRLTTFGGAGAGGGSSHLERKALGDGHSQRSSQRSSPSTTRHASLGDHKTLEAEALAEVSRVATTDIEKTMNTALHELRELERQNVAKHAPDVVLDTLEPMKHPRGGAPEAPSSPLHTMVIRDPDAALRRSSSSSSSSETMTTFKPALSIRRPSAPLRPPPVRPVRPAPVLCPGPHRSSSSSSSGLGSPGIASSDRVFPKAPSPSPSTSSSSSDKQRE</sequence>
<evidence type="ECO:0000256" key="1">
    <source>
        <dbReference type="ARBA" id="ARBA00022443"/>
    </source>
</evidence>
<dbReference type="InterPro" id="IPR035648">
    <property type="entry name" value="srGAP1/2/3_SH3"/>
</dbReference>
<feature type="region of interest" description="Disordered" evidence="8">
    <location>
        <begin position="819"/>
        <end position="947"/>
    </location>
</feature>
<feature type="compositionally biased region" description="Low complexity" evidence="8">
    <location>
        <begin position="924"/>
        <end position="936"/>
    </location>
</feature>
<dbReference type="InterPro" id="IPR036028">
    <property type="entry name" value="SH3-like_dom_sf"/>
</dbReference>
<dbReference type="PROSITE" id="PS51741">
    <property type="entry name" value="F_BAR"/>
    <property type="match status" value="1"/>
</dbReference>
<dbReference type="SUPFAM" id="SSF103657">
    <property type="entry name" value="BAR/IMD domain-like"/>
    <property type="match status" value="1"/>
</dbReference>
<feature type="coiled-coil region" evidence="7">
    <location>
        <begin position="351"/>
        <end position="378"/>
    </location>
</feature>
<feature type="domain" description="Rho-GAP" evidence="10">
    <location>
        <begin position="497"/>
        <end position="685"/>
    </location>
</feature>
<gene>
    <name evidence="12" type="primary">SRGAP3_1</name>
    <name evidence="12" type="ORF">N1851_003894</name>
</gene>
<evidence type="ECO:0000259" key="9">
    <source>
        <dbReference type="PROSITE" id="PS50002"/>
    </source>
</evidence>
<reference evidence="12" key="1">
    <citation type="journal article" date="2023" name="Front. Mar. Sci.">
        <title>A new Merluccius polli reference genome to investigate the effects of global change in West African waters.</title>
        <authorList>
            <person name="Mateo J.L."/>
            <person name="Blanco-Fernandez C."/>
            <person name="Garcia-Vazquez E."/>
            <person name="Machado-Schiaffino G."/>
        </authorList>
    </citation>
    <scope>NUCLEOTIDE SEQUENCE</scope>
    <source>
        <strain evidence="12">C29</strain>
        <tissue evidence="12">Fin</tissue>
    </source>
</reference>
<dbReference type="Proteomes" id="UP001174136">
    <property type="component" value="Unassembled WGS sequence"/>
</dbReference>
<dbReference type="AlphaFoldDB" id="A0AA47N8Y0"/>
<comment type="caution">
    <text evidence="12">The sequence shown here is derived from an EMBL/GenBank/DDBJ whole genome shotgun (WGS) entry which is preliminary data.</text>
</comment>
<dbReference type="PROSITE" id="PS50002">
    <property type="entry name" value="SH3"/>
    <property type="match status" value="1"/>
</dbReference>
<dbReference type="GO" id="GO:0005096">
    <property type="term" value="F:GTPase activator activity"/>
    <property type="evidence" value="ECO:0007669"/>
    <property type="project" value="UniProtKB-KW"/>
</dbReference>
<dbReference type="InterPro" id="IPR027267">
    <property type="entry name" value="AH/BAR_dom_sf"/>
</dbReference>
<evidence type="ECO:0000313" key="12">
    <source>
        <dbReference type="EMBL" id="KAK0154009.1"/>
    </source>
</evidence>
<feature type="compositionally biased region" description="Low complexity" evidence="8">
    <location>
        <begin position="1068"/>
        <end position="1089"/>
    </location>
</feature>
<dbReference type="Pfam" id="PF00611">
    <property type="entry name" value="FCH"/>
    <property type="match status" value="1"/>
</dbReference>
<protein>
    <submittedName>
        <fullName evidence="12">SLIT-ROBO Rho GTPase-activating protein 3</fullName>
    </submittedName>
</protein>
<dbReference type="CDD" id="cd11955">
    <property type="entry name" value="SH3_srGAP1-3"/>
    <property type="match status" value="1"/>
</dbReference>
<accession>A0AA47N8Y0</accession>
<evidence type="ECO:0000256" key="3">
    <source>
        <dbReference type="ARBA" id="ARBA00022553"/>
    </source>
</evidence>
<dbReference type="Gene3D" id="1.10.555.10">
    <property type="entry name" value="Rho GTPase activation protein"/>
    <property type="match status" value="1"/>
</dbReference>
<evidence type="ECO:0000256" key="4">
    <source>
        <dbReference type="ARBA" id="ARBA00023054"/>
    </source>
</evidence>
<feature type="compositionally biased region" description="Pro residues" evidence="8">
    <location>
        <begin position="1051"/>
        <end position="1067"/>
    </location>
</feature>
<feature type="compositionally biased region" description="Low complexity" evidence="8">
    <location>
        <begin position="399"/>
        <end position="413"/>
    </location>
</feature>
<dbReference type="SMART" id="SM00326">
    <property type="entry name" value="SH3"/>
    <property type="match status" value="1"/>
</dbReference>
<dbReference type="PROSITE" id="PS50238">
    <property type="entry name" value="RHOGAP"/>
    <property type="match status" value="1"/>
</dbReference>
<dbReference type="InterPro" id="IPR008936">
    <property type="entry name" value="Rho_GTPase_activation_prot"/>
</dbReference>
<keyword evidence="3" id="KW-0597">Phosphoprotein</keyword>